<dbReference type="InterPro" id="IPR011013">
    <property type="entry name" value="Gal_mutarotase_sf_dom"/>
</dbReference>
<evidence type="ECO:0000313" key="1">
    <source>
        <dbReference type="EMBL" id="PXV88303.1"/>
    </source>
</evidence>
<name>A0A318EPJ9_9FIRM</name>
<sequence>MSEARQLENERLILKVNDQGGQLSGIYDKKNEREIIWCADPKYWNRHAPILFPFVGEIFHKQYQYNGIKYPMTAHGFARDAEFLFEKDLDNKIVHTLVSTKETKQIYPFDFKLEVSHSLVDNKVIVEWKVVNMGEKEMLFSIGAHPAFCVPADESEEQKDYYLTFGQKDKLNYIQISQDGGCALYDKIHTLPLADGKHQIGEHLFDDGVLIFENHQLSEVGIAFPNKEQYVNIKCNGFPYVGIWTKPNAPFICLEPWYGRCDNEGFTGELKEKTGVQRLSPNEEFIVTYEIVVS</sequence>
<dbReference type="GO" id="GO:0005975">
    <property type="term" value="P:carbohydrate metabolic process"/>
    <property type="evidence" value="ECO:0007669"/>
    <property type="project" value="InterPro"/>
</dbReference>
<dbReference type="InterPro" id="IPR014718">
    <property type="entry name" value="GH-type_carb-bd"/>
</dbReference>
<dbReference type="EMBL" id="QICS01000008">
    <property type="protein sequence ID" value="PXV88303.1"/>
    <property type="molecule type" value="Genomic_DNA"/>
</dbReference>
<accession>A0A318EPJ9</accession>
<dbReference type="SUPFAM" id="SSF74650">
    <property type="entry name" value="Galactose mutarotase-like"/>
    <property type="match status" value="1"/>
</dbReference>
<dbReference type="Gene3D" id="2.70.98.10">
    <property type="match status" value="1"/>
</dbReference>
<dbReference type="CDD" id="cd09024">
    <property type="entry name" value="Aldose_epim_lacX"/>
    <property type="match status" value="1"/>
</dbReference>
<dbReference type="Pfam" id="PF01263">
    <property type="entry name" value="Aldose_epim"/>
    <property type="match status" value="1"/>
</dbReference>
<gene>
    <name evidence="1" type="ORF">C8E03_10824</name>
</gene>
<reference evidence="1 2" key="1">
    <citation type="submission" date="2018-05" db="EMBL/GenBank/DDBJ databases">
        <title>Genomic Encyclopedia of Type Strains, Phase IV (KMG-IV): sequencing the most valuable type-strain genomes for metagenomic binning, comparative biology and taxonomic classification.</title>
        <authorList>
            <person name="Goeker M."/>
        </authorList>
    </citation>
    <scope>NUCLEOTIDE SEQUENCE [LARGE SCALE GENOMIC DNA]</scope>
    <source>
        <strain evidence="1 2">DSM 28816</strain>
    </source>
</reference>
<dbReference type="GO" id="GO:0030246">
    <property type="term" value="F:carbohydrate binding"/>
    <property type="evidence" value="ECO:0007669"/>
    <property type="project" value="InterPro"/>
</dbReference>
<proteinExistence type="predicted"/>
<comment type="caution">
    <text evidence="1">The sequence shown here is derived from an EMBL/GenBank/DDBJ whole genome shotgun (WGS) entry which is preliminary data.</text>
</comment>
<dbReference type="AlphaFoldDB" id="A0A318EPJ9"/>
<dbReference type="Proteomes" id="UP000247523">
    <property type="component" value="Unassembled WGS sequence"/>
</dbReference>
<organism evidence="1 2">
    <name type="scientific">Lachnotalea glycerini</name>
    <dbReference type="NCBI Taxonomy" id="1763509"/>
    <lineage>
        <taxon>Bacteria</taxon>
        <taxon>Bacillati</taxon>
        <taxon>Bacillota</taxon>
        <taxon>Clostridia</taxon>
        <taxon>Lachnospirales</taxon>
        <taxon>Lachnospiraceae</taxon>
        <taxon>Lachnotalea</taxon>
    </lineage>
</organism>
<dbReference type="InterPro" id="IPR037481">
    <property type="entry name" value="LacX"/>
</dbReference>
<dbReference type="GO" id="GO:0016853">
    <property type="term" value="F:isomerase activity"/>
    <property type="evidence" value="ECO:0007669"/>
    <property type="project" value="InterPro"/>
</dbReference>
<protein>
    <submittedName>
        <fullName evidence="1">Galactose mutarotase-like enzyme</fullName>
    </submittedName>
</protein>
<evidence type="ECO:0000313" key="2">
    <source>
        <dbReference type="Proteomes" id="UP000247523"/>
    </source>
</evidence>
<dbReference type="InterPro" id="IPR008183">
    <property type="entry name" value="Aldose_1/G6P_1-epimerase"/>
</dbReference>
<dbReference type="RefSeq" id="WP_110291343.1">
    <property type="nucleotide sequence ID" value="NZ_QICS01000008.1"/>
</dbReference>